<dbReference type="KEGG" id="bpy:Bphyt_1198"/>
<name>B2T202_PARPJ</name>
<organism evidence="1 2">
    <name type="scientific">Paraburkholderia phytofirmans (strain DSM 17436 / LMG 22146 / PsJN)</name>
    <name type="common">Burkholderia phytofirmans</name>
    <dbReference type="NCBI Taxonomy" id="398527"/>
    <lineage>
        <taxon>Bacteria</taxon>
        <taxon>Pseudomonadati</taxon>
        <taxon>Pseudomonadota</taxon>
        <taxon>Betaproteobacteria</taxon>
        <taxon>Burkholderiales</taxon>
        <taxon>Burkholderiaceae</taxon>
        <taxon>Paraburkholderia</taxon>
    </lineage>
</organism>
<evidence type="ECO:0000313" key="2">
    <source>
        <dbReference type="Proteomes" id="UP000001739"/>
    </source>
</evidence>
<dbReference type="Proteomes" id="UP000001739">
    <property type="component" value="Chromosome 1"/>
</dbReference>
<dbReference type="HOGENOM" id="CLU_1202991_0_0_4"/>
<reference evidence="1 2" key="1">
    <citation type="journal article" date="2011" name="J. Bacteriol.">
        <title>Complete genome sequence of the plant growth-promoting endophyte Burkholderia phytofirmans strain PsJN.</title>
        <authorList>
            <person name="Weilharter A."/>
            <person name="Mitter B."/>
            <person name="Shin M.V."/>
            <person name="Chain P.S."/>
            <person name="Nowak J."/>
            <person name="Sessitsch A."/>
        </authorList>
    </citation>
    <scope>NUCLEOTIDE SEQUENCE [LARGE SCALE GENOMIC DNA]</scope>
    <source>
        <strain evidence="2">DSM 17436 / LMG 22146 / PsJN</strain>
    </source>
</reference>
<sequence length="230" mass="26169">MGAETSGFLENFRIVPHGTEWVVIADVHIRKGSANPDLKGFSFSVIKNMTGNLEQPLFNIFLPYPHYNDQAFIGELLSGEPDLMIGRWIKKGFTDLEIGLIASAVCLILSPEWDIQYKSHVRPALEKILSYIPKLKRKGIPVDLVQQIEFKGSTIQIYFVIDRSSEAVEKESTSIEYFKTGYSSAINFIRSDEKCRTIGAHRVKVFYDSKEKEYKIFHIQYNDGSDAHIA</sequence>
<accession>B2T202</accession>
<evidence type="ECO:0000313" key="1">
    <source>
        <dbReference type="EMBL" id="ACD15613.1"/>
    </source>
</evidence>
<dbReference type="EMBL" id="CP001052">
    <property type="protein sequence ID" value="ACD15613.1"/>
    <property type="molecule type" value="Genomic_DNA"/>
</dbReference>
<dbReference type="AlphaFoldDB" id="B2T202"/>
<gene>
    <name evidence="1" type="ordered locus">Bphyt_1198</name>
</gene>
<protein>
    <submittedName>
        <fullName evidence="1">Uncharacterized protein</fullName>
    </submittedName>
</protein>
<proteinExistence type="predicted"/>